<dbReference type="Gene3D" id="2.30.29.30">
    <property type="entry name" value="Pleckstrin-homology domain (PH domain)/Phosphotyrosine-binding domain (PTB)"/>
    <property type="match status" value="1"/>
</dbReference>
<dbReference type="AlphaFoldDB" id="A0AA35VYE7"/>
<accession>A0AA35VYE7</accession>
<dbReference type="GO" id="GO:0006289">
    <property type="term" value="P:nucleotide-excision repair"/>
    <property type="evidence" value="ECO:0007669"/>
    <property type="project" value="InterPro"/>
</dbReference>
<feature type="region of interest" description="Disordered" evidence="7">
    <location>
        <begin position="247"/>
        <end position="297"/>
    </location>
</feature>
<dbReference type="SMART" id="SM00751">
    <property type="entry name" value="BSD"/>
    <property type="match status" value="2"/>
</dbReference>
<evidence type="ECO:0000256" key="6">
    <source>
        <dbReference type="ARBA" id="ARBA00023242"/>
    </source>
</evidence>
<reference evidence="9" key="1">
    <citation type="submission" date="2023-03" db="EMBL/GenBank/DDBJ databases">
        <authorList>
            <person name="Steffen K."/>
            <person name="Cardenas P."/>
        </authorList>
    </citation>
    <scope>NUCLEOTIDE SEQUENCE</scope>
</reference>
<feature type="compositionally biased region" description="Low complexity" evidence="7">
    <location>
        <begin position="281"/>
        <end position="297"/>
    </location>
</feature>
<evidence type="ECO:0000256" key="4">
    <source>
        <dbReference type="ARBA" id="ARBA00023015"/>
    </source>
</evidence>
<evidence type="ECO:0000313" key="10">
    <source>
        <dbReference type="Proteomes" id="UP001174909"/>
    </source>
</evidence>
<dbReference type="EMBL" id="CASHTH010000074">
    <property type="protein sequence ID" value="CAI7990541.1"/>
    <property type="molecule type" value="Genomic_DNA"/>
</dbReference>
<feature type="compositionally biased region" description="Basic and acidic residues" evidence="7">
    <location>
        <begin position="247"/>
        <end position="257"/>
    </location>
</feature>
<evidence type="ECO:0000256" key="2">
    <source>
        <dbReference type="ARBA" id="ARBA00009448"/>
    </source>
</evidence>
<dbReference type="CDD" id="cd13229">
    <property type="entry name" value="PH_TFIIH"/>
    <property type="match status" value="1"/>
</dbReference>
<comment type="similarity">
    <text evidence="2">Belongs to the TFB1 family.</text>
</comment>
<protein>
    <submittedName>
        <fullName evidence="9">General transcription factor IIH subunit 1</fullName>
    </submittedName>
</protein>
<dbReference type="Pfam" id="PF08567">
    <property type="entry name" value="PH_TFIIH"/>
    <property type="match status" value="1"/>
</dbReference>
<proteinExistence type="inferred from homology"/>
<gene>
    <name evidence="9" type="ORF">GBAR_LOCUS503</name>
</gene>
<keyword evidence="3" id="KW-0677">Repeat</keyword>
<dbReference type="InterPro" id="IPR005607">
    <property type="entry name" value="BSD_dom"/>
</dbReference>
<comment type="subcellular location">
    <subcellularLocation>
        <location evidence="1">Nucleus</location>
    </subcellularLocation>
</comment>
<feature type="domain" description="BSD" evidence="8">
    <location>
        <begin position="181"/>
        <end position="233"/>
    </location>
</feature>
<dbReference type="InterPro" id="IPR035925">
    <property type="entry name" value="BSD_dom_sf"/>
</dbReference>
<dbReference type="PROSITE" id="PS50858">
    <property type="entry name" value="BSD"/>
    <property type="match status" value="2"/>
</dbReference>
<evidence type="ECO:0000259" key="8">
    <source>
        <dbReference type="PROSITE" id="PS50858"/>
    </source>
</evidence>
<keyword evidence="5" id="KW-0804">Transcription</keyword>
<dbReference type="InterPro" id="IPR011993">
    <property type="entry name" value="PH-like_dom_sf"/>
</dbReference>
<dbReference type="InterPro" id="IPR027079">
    <property type="entry name" value="Tfb1/GTF2H1"/>
</dbReference>
<dbReference type="GO" id="GO:0006351">
    <property type="term" value="P:DNA-templated transcription"/>
    <property type="evidence" value="ECO:0007669"/>
    <property type="project" value="InterPro"/>
</dbReference>
<feature type="domain" description="BSD" evidence="8">
    <location>
        <begin position="113"/>
        <end position="155"/>
    </location>
</feature>
<dbReference type="Proteomes" id="UP001174909">
    <property type="component" value="Unassembled WGS sequence"/>
</dbReference>
<dbReference type="SUPFAM" id="SSF50729">
    <property type="entry name" value="PH domain-like"/>
    <property type="match status" value="1"/>
</dbReference>
<dbReference type="PANTHER" id="PTHR12856">
    <property type="entry name" value="TRANSCRIPTION INITIATION FACTOR IIH-RELATED"/>
    <property type="match status" value="1"/>
</dbReference>
<dbReference type="SUPFAM" id="SSF140383">
    <property type="entry name" value="BSD domain-like"/>
    <property type="match status" value="2"/>
</dbReference>
<evidence type="ECO:0000256" key="1">
    <source>
        <dbReference type="ARBA" id="ARBA00004123"/>
    </source>
</evidence>
<keyword evidence="6" id="KW-0539">Nucleus</keyword>
<keyword evidence="4" id="KW-0805">Transcription regulation</keyword>
<name>A0AA35VYE7_GEOBA</name>
<dbReference type="Pfam" id="PF03909">
    <property type="entry name" value="BSD"/>
    <property type="match status" value="1"/>
</dbReference>
<evidence type="ECO:0000256" key="7">
    <source>
        <dbReference type="SAM" id="MobiDB-lite"/>
    </source>
</evidence>
<evidence type="ECO:0000256" key="5">
    <source>
        <dbReference type="ARBA" id="ARBA00023163"/>
    </source>
</evidence>
<comment type="caution">
    <text evidence="9">The sequence shown here is derived from an EMBL/GenBank/DDBJ whole genome shotgun (WGS) entry which is preliminary data.</text>
</comment>
<evidence type="ECO:0000256" key="3">
    <source>
        <dbReference type="ARBA" id="ARBA00022737"/>
    </source>
</evidence>
<sequence length="494" mass="54563">MAEGRGGTAEKFLSEFHGVRHKKQDGILFLTSVRFAWDSGNGLQVNHPYSQVKAQRVSSETSSKVQLQLILVSDTQLNFHFTGDREKALGQRNRCKDQLQRLLQQTPPDSDLQAKSALLNTTPGLHQLYRELVVGGVITAEEFWENRMRSLSTGKSSSDQETGLPSAFLAELEAVSDGSDGCNSMKLSVTHEVIEAIFRTYPSVKARHRQLVPDKMKEEDFWIQFFQSQRFHRDLGPKNLLSSCLAEEERGQRKEESNVLNTSDSPEEGYSVFPHSPPPSSSSSVTPPSSSSSVTPHSLVQRCNLHSSMVLQAIGSSSGGSTVQSLEPETMGGESYETRLKLAPPTETVGSAGEAVDMGQLAAEVMQWTPQQTVNHSAMYSAVSHLVPGGSLMSRGGGVVSSQLSPNTRDQLYHHQLAVNELLRHFWACFPILNPQLEEKAQRMSSCLRDYSEKLGAPSADSSLPDSQITSHLLSCIHTALHKYQIWQKRRTKT</sequence>
<keyword evidence="10" id="KW-1185">Reference proteome</keyword>
<dbReference type="GO" id="GO:0000439">
    <property type="term" value="C:transcription factor TFIIH core complex"/>
    <property type="evidence" value="ECO:0007669"/>
    <property type="project" value="InterPro"/>
</dbReference>
<dbReference type="InterPro" id="IPR013876">
    <property type="entry name" value="TFIIH_BTF_p62_N"/>
</dbReference>
<organism evidence="9 10">
    <name type="scientific">Geodia barretti</name>
    <name type="common">Barrett's horny sponge</name>
    <dbReference type="NCBI Taxonomy" id="519541"/>
    <lineage>
        <taxon>Eukaryota</taxon>
        <taxon>Metazoa</taxon>
        <taxon>Porifera</taxon>
        <taxon>Demospongiae</taxon>
        <taxon>Heteroscleromorpha</taxon>
        <taxon>Tetractinellida</taxon>
        <taxon>Astrophorina</taxon>
        <taxon>Geodiidae</taxon>
        <taxon>Geodia</taxon>
    </lineage>
</organism>
<dbReference type="Gene3D" id="6.10.140.1200">
    <property type="match status" value="1"/>
</dbReference>
<evidence type="ECO:0000313" key="9">
    <source>
        <dbReference type="EMBL" id="CAI7990541.1"/>
    </source>
</evidence>
<dbReference type="Gene3D" id="1.10.3970.10">
    <property type="entry name" value="BSD domain"/>
    <property type="match status" value="1"/>
</dbReference>